<proteinExistence type="predicted"/>
<feature type="transmembrane region" description="Helical" evidence="1">
    <location>
        <begin position="6"/>
        <end position="27"/>
    </location>
</feature>
<dbReference type="Gene3D" id="3.30.70.270">
    <property type="match status" value="1"/>
</dbReference>
<evidence type="ECO:0000259" key="2">
    <source>
        <dbReference type="PROSITE" id="PS50883"/>
    </source>
</evidence>
<gene>
    <name evidence="4" type="ORF">BRX40_10830</name>
    <name evidence="5" type="ORF">CA257_08525</name>
</gene>
<reference evidence="6" key="2">
    <citation type="submission" date="2016-12" db="EMBL/GenBank/DDBJ databases">
        <title>Whole genome sequencing of Sphingomonas sp. ABOJV.</title>
        <authorList>
            <person name="Conlan S."/>
            <person name="Thomas P.J."/>
            <person name="Mullikin J."/>
            <person name="Palmore T.N."/>
            <person name="Frank K.M."/>
            <person name="Segre J.A."/>
        </authorList>
    </citation>
    <scope>NUCLEOTIDE SEQUENCE [LARGE SCALE GENOMIC DNA]</scope>
    <source>
        <strain evidence="6">ABOJV</strain>
    </source>
</reference>
<dbReference type="PROSITE" id="PS50883">
    <property type="entry name" value="EAL"/>
    <property type="match status" value="1"/>
</dbReference>
<dbReference type="Proteomes" id="UP000286681">
    <property type="component" value="Unassembled WGS sequence"/>
</dbReference>
<dbReference type="Pfam" id="PF00563">
    <property type="entry name" value="EAL"/>
    <property type="match status" value="1"/>
</dbReference>
<accession>A0A1L6JHJ1</accession>
<dbReference type="RefSeq" id="WP_075153167.1">
    <property type="nucleotide sequence ID" value="NZ_CP018820.1"/>
</dbReference>
<dbReference type="SMART" id="SM00267">
    <property type="entry name" value="GGDEF"/>
    <property type="match status" value="1"/>
</dbReference>
<evidence type="ECO:0000256" key="1">
    <source>
        <dbReference type="SAM" id="Phobius"/>
    </source>
</evidence>
<dbReference type="InterPro" id="IPR043128">
    <property type="entry name" value="Rev_trsase/Diguanyl_cyclase"/>
</dbReference>
<evidence type="ECO:0000313" key="7">
    <source>
        <dbReference type="Proteomes" id="UP000286681"/>
    </source>
</evidence>
<keyword evidence="1" id="KW-0812">Transmembrane</keyword>
<organism evidence="4 6">
    <name type="scientific">Sphingomonas koreensis</name>
    <dbReference type="NCBI Taxonomy" id="93064"/>
    <lineage>
        <taxon>Bacteria</taxon>
        <taxon>Pseudomonadati</taxon>
        <taxon>Pseudomonadota</taxon>
        <taxon>Alphaproteobacteria</taxon>
        <taxon>Sphingomonadales</taxon>
        <taxon>Sphingomonadaceae</taxon>
        <taxon>Sphingomonas</taxon>
    </lineage>
</organism>
<dbReference type="InterPro" id="IPR001633">
    <property type="entry name" value="EAL_dom"/>
</dbReference>
<protein>
    <submittedName>
        <fullName evidence="5">EAL domain-containing protein</fullName>
    </submittedName>
    <submittedName>
        <fullName evidence="4">GGDEF-domain containing protein</fullName>
    </submittedName>
</protein>
<evidence type="ECO:0000313" key="4">
    <source>
        <dbReference type="EMBL" id="APR54970.1"/>
    </source>
</evidence>
<feature type="transmembrane region" description="Helical" evidence="1">
    <location>
        <begin position="39"/>
        <end position="57"/>
    </location>
</feature>
<name>A0A1L6JHJ1_9SPHN</name>
<dbReference type="CDD" id="cd01949">
    <property type="entry name" value="GGDEF"/>
    <property type="match status" value="1"/>
</dbReference>
<dbReference type="InterPro" id="IPR035919">
    <property type="entry name" value="EAL_sf"/>
</dbReference>
<dbReference type="OrthoDB" id="9814202at2"/>
<dbReference type="PANTHER" id="PTHR44757">
    <property type="entry name" value="DIGUANYLATE CYCLASE DGCP"/>
    <property type="match status" value="1"/>
</dbReference>
<dbReference type="InterPro" id="IPR052155">
    <property type="entry name" value="Biofilm_reg_signaling"/>
</dbReference>
<evidence type="ECO:0000313" key="6">
    <source>
        <dbReference type="Proteomes" id="UP000185161"/>
    </source>
</evidence>
<reference evidence="5 7" key="3">
    <citation type="submission" date="2018-07" db="EMBL/GenBank/DDBJ databases">
        <title>Genomic and Epidemiologic Investigation of an Indolent Hospital Outbreak.</title>
        <authorList>
            <person name="Johnson R.C."/>
            <person name="Deming C."/>
            <person name="Conlan S."/>
            <person name="Zellmer C.J."/>
            <person name="Michelin A.V."/>
            <person name="Lee-Lin S."/>
            <person name="Thomas P.J."/>
            <person name="Park M."/>
            <person name="Weingarten R.A."/>
            <person name="Less J."/>
            <person name="Dekker J.P."/>
            <person name="Frank K.M."/>
            <person name="Musser K.A."/>
            <person name="Mcquiston J.R."/>
            <person name="Henderson D.K."/>
            <person name="Lau A.F."/>
            <person name="Palmore T.N."/>
            <person name="Segre J.A."/>
        </authorList>
    </citation>
    <scope>NUCLEOTIDE SEQUENCE [LARGE SCALE GENOMIC DNA]</scope>
    <source>
        <strain evidence="5 7">SK-NIH.Env10_0317</strain>
    </source>
</reference>
<dbReference type="PANTHER" id="PTHR44757:SF2">
    <property type="entry name" value="BIOFILM ARCHITECTURE MAINTENANCE PROTEIN MBAA"/>
    <property type="match status" value="1"/>
</dbReference>
<dbReference type="InterPro" id="IPR029787">
    <property type="entry name" value="Nucleotide_cyclase"/>
</dbReference>
<dbReference type="KEGG" id="skr:BRX40_10830"/>
<reference evidence="4" key="1">
    <citation type="submission" date="2016-12" db="EMBL/GenBank/DDBJ databases">
        <title>Whole genome sequencing of Sphingomonas koreensis.</title>
        <authorList>
            <person name="Conlan S."/>
            <person name="Thomas P.J."/>
            <person name="Mullikin J."/>
            <person name="Palmore T.N."/>
            <person name="Frank K.M."/>
            <person name="Segre J.A."/>
        </authorList>
    </citation>
    <scope>NUCLEOTIDE SEQUENCE</scope>
    <source>
        <strain evidence="4">ABOJV</strain>
    </source>
</reference>
<dbReference type="Proteomes" id="UP000185161">
    <property type="component" value="Chromosome"/>
</dbReference>
<dbReference type="EMBL" id="QQWO01000006">
    <property type="protein sequence ID" value="RSV04106.1"/>
    <property type="molecule type" value="Genomic_DNA"/>
</dbReference>
<dbReference type="SUPFAM" id="SSF141868">
    <property type="entry name" value="EAL domain-like"/>
    <property type="match status" value="1"/>
</dbReference>
<evidence type="ECO:0000313" key="5">
    <source>
        <dbReference type="EMBL" id="RSV04106.1"/>
    </source>
</evidence>
<dbReference type="Pfam" id="PF00990">
    <property type="entry name" value="GGDEF"/>
    <property type="match status" value="1"/>
</dbReference>
<dbReference type="InterPro" id="IPR000160">
    <property type="entry name" value="GGDEF_dom"/>
</dbReference>
<keyword evidence="1" id="KW-1133">Transmembrane helix</keyword>
<dbReference type="PROSITE" id="PS50887">
    <property type="entry name" value="GGDEF"/>
    <property type="match status" value="1"/>
</dbReference>
<dbReference type="AlphaFoldDB" id="A0A1L6JHJ1"/>
<keyword evidence="6" id="KW-1185">Reference proteome</keyword>
<sequence>MNGFSLKSRAIVFAICAGAFVFILALAATSQGHFDSENAGRALIAAIICAAMCWAYAERTIASTAAAIDAAIERLSSAANGDLQSEIPVEVGECVPQLADAMGGLFRQLHSNLESVQRLALFDPVTALPNRIHFRRSCERALTELPNDAMAALFFIDLDRFKAVNDTLGHAMGDQLLGMVANRLRAVADRFTAEGDLRQPLIGRLSGDEFTIFFPVLTHVRDADRVGRGILFALSEPFDLADQEVSIGASVGIAMRPEHGTTLTDLMRAADAAMYHAKGNGRGRAEHFSDGLAAEIAERAQLESDLRGAVERDQFALVYQPQISAADGRIVAAEALLRWQHPERGLCLPGTFIARAEETGLIVEIGEWVVENVANTIARWGKMGVEQRMAVNISPRQLDHAAFFRRLRDAMQAAGAPARLLELEITETLAMHCSREVIDAIAALRADGASIAIDDFGTGYSNLARLRDLPLDRVKLDRSLVEHVATNAEARTIAQAVIGLIHGIGCEVVAEGIETQAQLEVLRVIGCDVLQGFVIAQPMAERDFIAWAQRAPQLEARIAG</sequence>
<dbReference type="EMBL" id="CP018820">
    <property type="protein sequence ID" value="APR54970.1"/>
    <property type="molecule type" value="Genomic_DNA"/>
</dbReference>
<dbReference type="STRING" id="93064.BRX40_10830"/>
<dbReference type="Gene3D" id="3.20.20.450">
    <property type="entry name" value="EAL domain"/>
    <property type="match status" value="1"/>
</dbReference>
<dbReference type="NCBIfam" id="TIGR00254">
    <property type="entry name" value="GGDEF"/>
    <property type="match status" value="1"/>
</dbReference>
<feature type="domain" description="EAL" evidence="2">
    <location>
        <begin position="299"/>
        <end position="552"/>
    </location>
</feature>
<dbReference type="GeneID" id="44133056"/>
<dbReference type="SMART" id="SM00052">
    <property type="entry name" value="EAL"/>
    <property type="match status" value="1"/>
</dbReference>
<feature type="domain" description="GGDEF" evidence="3">
    <location>
        <begin position="149"/>
        <end position="290"/>
    </location>
</feature>
<dbReference type="CDD" id="cd01948">
    <property type="entry name" value="EAL"/>
    <property type="match status" value="1"/>
</dbReference>
<dbReference type="SUPFAM" id="SSF55073">
    <property type="entry name" value="Nucleotide cyclase"/>
    <property type="match status" value="1"/>
</dbReference>
<keyword evidence="1" id="KW-0472">Membrane</keyword>
<evidence type="ECO:0000259" key="3">
    <source>
        <dbReference type="PROSITE" id="PS50887"/>
    </source>
</evidence>